<keyword evidence="2" id="KW-1185">Reference proteome</keyword>
<accession>A0ACB8NW84</accession>
<evidence type="ECO:0000313" key="1">
    <source>
        <dbReference type="EMBL" id="KAH9802487.1"/>
    </source>
</evidence>
<proteinExistence type="predicted"/>
<comment type="caution">
    <text evidence="1">The sequence shown here is derived from an EMBL/GenBank/DDBJ whole genome shotgun (WGS) entry which is preliminary data.</text>
</comment>
<gene>
    <name evidence="1" type="ORF">KPL71_001408</name>
</gene>
<reference evidence="2" key="1">
    <citation type="journal article" date="2023" name="Hortic. Res.">
        <title>A chromosome-level phased genome enabling allele-level studies in sweet orange: a case study on citrus Huanglongbing tolerance.</title>
        <authorList>
            <person name="Wu B."/>
            <person name="Yu Q."/>
            <person name="Deng Z."/>
            <person name="Duan Y."/>
            <person name="Luo F."/>
            <person name="Gmitter F. Jr."/>
        </authorList>
    </citation>
    <scope>NUCLEOTIDE SEQUENCE [LARGE SCALE GENOMIC DNA]</scope>
    <source>
        <strain evidence="2">cv. Valencia</strain>
    </source>
</reference>
<evidence type="ECO:0000313" key="2">
    <source>
        <dbReference type="Proteomes" id="UP000829398"/>
    </source>
</evidence>
<organism evidence="1 2">
    <name type="scientific">Citrus sinensis</name>
    <name type="common">Sweet orange</name>
    <name type="synonym">Citrus aurantium var. sinensis</name>
    <dbReference type="NCBI Taxonomy" id="2711"/>
    <lineage>
        <taxon>Eukaryota</taxon>
        <taxon>Viridiplantae</taxon>
        <taxon>Streptophyta</taxon>
        <taxon>Embryophyta</taxon>
        <taxon>Tracheophyta</taxon>
        <taxon>Spermatophyta</taxon>
        <taxon>Magnoliopsida</taxon>
        <taxon>eudicotyledons</taxon>
        <taxon>Gunneridae</taxon>
        <taxon>Pentapetalae</taxon>
        <taxon>rosids</taxon>
        <taxon>malvids</taxon>
        <taxon>Sapindales</taxon>
        <taxon>Rutaceae</taxon>
        <taxon>Aurantioideae</taxon>
        <taxon>Citrus</taxon>
    </lineage>
</organism>
<name>A0ACB8NW84_CITSI</name>
<dbReference type="EMBL" id="CM039170">
    <property type="protein sequence ID" value="KAH9802487.1"/>
    <property type="molecule type" value="Genomic_DNA"/>
</dbReference>
<protein>
    <submittedName>
        <fullName evidence="1">NB-ARC domain-containing protein</fullName>
    </submittedName>
</protein>
<sequence>MDAFKKLKKFRQSFCREETIYDASKVESPPCSCCKGSTFQRVRKTKPSHIAHPRGEKQQKWFPPPENIFKINVDVAINTKNQIASLGAVIRDSNGKIITAGINQIHLKGPVSLAEAETVQWGLQLAKEADLTSLIIKSDCLEVVQLVFASNPLSLNVPDPAFESWLRDSGYLEILDTATTTSATAVTTASTKETATATTITHSLLHYLCTFKRRECESERGGDMDISFRLFSERLRRVLAGEEVTLPDAAKLPIQNLHAETEIVTSWLSEFQDDISCLLLQKMGHREIKNPDLTTVMDEINCFTYESEKVIDTFINSISEQKSQSSCSEDIFDALQGLQSRITDIKQRMQQLKHMDSEIIDRIKTFEAEAGISSSSKSRDTVGLDDRMEELLDLLIEGPPQLSVVVILDSIGLDKAAFAGEAYNSSYVKHYFDCHAWVPGTYPYDADQMLDIVIKFLMPSSRLSEIMDKNYEMKKIILHEYLMTKRYLNVIDDVWNIEVCDIIREILPDNQNRSRVLITLTEIKMVTSFQLEDRENIRLDLVPTGGPLRATYKGWPFLILYHGSISFEENIEEAVEIPLVFRYFKCCSLPFCLKLCFLYLSVFPAHLEISNRQLYQLWIAEGFIPDNSEATAENYLEQLIKGGFVEAKKRKAGGTINTCSIPGCWRPVLLLVPPEVEFIFSPSIDRGSGKNAKRLNAVERWDDFACLDDYDSQLHSFLCCSPESRHIDPIDWEKIYGMFKLLRVLDLGSLVLIQYPSGIENLFLLRYLKLSCLESLKLANESKMPRLSKIVLAEYLFPHSLTHLSFSNTDLMDDPMPTLEKLPLLQVLKLKQNSYSGRKLTCGSDGFPNLKVLHLKSMLWLGEWTMGIGAMPKLECLIINPCAYLKKMPEQLWGIKSLNKFDCWWPQPELRQKLREFEDKEQCGIQLYPCGI</sequence>
<dbReference type="Proteomes" id="UP000829398">
    <property type="component" value="Chromosome 1"/>
</dbReference>